<dbReference type="InterPro" id="IPR037185">
    <property type="entry name" value="EmrE-like"/>
</dbReference>
<proteinExistence type="predicted"/>
<comment type="caution">
    <text evidence="6">The sequence shown here is derived from an EMBL/GenBank/DDBJ whole genome shotgun (WGS) entry which is preliminary data.</text>
</comment>
<keyword evidence="3 5" id="KW-1133">Transmembrane helix</keyword>
<dbReference type="Proteomes" id="UP001642360">
    <property type="component" value="Unassembled WGS sequence"/>
</dbReference>
<reference evidence="6 7" key="1">
    <citation type="submission" date="2024-02" db="EMBL/GenBank/DDBJ databases">
        <authorList>
            <person name="Vignale AGUSTIN F."/>
            <person name="Sosa J E."/>
            <person name="Modenutti C."/>
        </authorList>
    </citation>
    <scope>NUCLEOTIDE SEQUENCE [LARGE SCALE GENOMIC DNA]</scope>
</reference>
<dbReference type="PANTHER" id="PTHR31218">
    <property type="entry name" value="WAT1-RELATED PROTEIN"/>
    <property type="match status" value="1"/>
</dbReference>
<organism evidence="6 7">
    <name type="scientific">Ilex paraguariensis</name>
    <name type="common">yerba mate</name>
    <dbReference type="NCBI Taxonomy" id="185542"/>
    <lineage>
        <taxon>Eukaryota</taxon>
        <taxon>Viridiplantae</taxon>
        <taxon>Streptophyta</taxon>
        <taxon>Embryophyta</taxon>
        <taxon>Tracheophyta</taxon>
        <taxon>Spermatophyta</taxon>
        <taxon>Magnoliopsida</taxon>
        <taxon>eudicotyledons</taxon>
        <taxon>Gunneridae</taxon>
        <taxon>Pentapetalae</taxon>
        <taxon>asterids</taxon>
        <taxon>campanulids</taxon>
        <taxon>Aquifoliales</taxon>
        <taxon>Aquifoliaceae</taxon>
        <taxon>Ilex</taxon>
    </lineage>
</organism>
<dbReference type="AlphaFoldDB" id="A0ABC8UJC0"/>
<evidence type="ECO:0000313" key="6">
    <source>
        <dbReference type="EMBL" id="CAK9181142.1"/>
    </source>
</evidence>
<protein>
    <recommendedName>
        <fullName evidence="8">WAT1-related protein</fullName>
    </recommendedName>
</protein>
<gene>
    <name evidence="6" type="ORF">ILEXP_LOCUS51182</name>
</gene>
<evidence type="ECO:0000256" key="1">
    <source>
        <dbReference type="ARBA" id="ARBA00004141"/>
    </source>
</evidence>
<dbReference type="InterPro" id="IPR030184">
    <property type="entry name" value="WAT1-related"/>
</dbReference>
<keyword evidence="7" id="KW-1185">Reference proteome</keyword>
<evidence type="ECO:0000256" key="2">
    <source>
        <dbReference type="ARBA" id="ARBA00022692"/>
    </source>
</evidence>
<feature type="transmembrane region" description="Helical" evidence="5">
    <location>
        <begin position="21"/>
        <end position="41"/>
    </location>
</feature>
<keyword evidence="2 5" id="KW-0812">Transmembrane</keyword>
<accession>A0ABC8UJC0</accession>
<feature type="transmembrane region" description="Helical" evidence="5">
    <location>
        <begin position="47"/>
        <end position="66"/>
    </location>
</feature>
<evidence type="ECO:0000256" key="4">
    <source>
        <dbReference type="ARBA" id="ARBA00023136"/>
    </source>
</evidence>
<evidence type="ECO:0000256" key="3">
    <source>
        <dbReference type="ARBA" id="ARBA00022989"/>
    </source>
</evidence>
<evidence type="ECO:0008006" key="8">
    <source>
        <dbReference type="Google" id="ProtNLM"/>
    </source>
</evidence>
<dbReference type="EMBL" id="CAUOFW020007946">
    <property type="protein sequence ID" value="CAK9181142.1"/>
    <property type="molecule type" value="Genomic_DNA"/>
</dbReference>
<feature type="non-terminal residue" evidence="6">
    <location>
        <position position="1"/>
    </location>
</feature>
<sequence length="95" mass="10033">GLVAFSFATAMLTWSLRVKGAVYVALFAPMSIVTAAIMGVILLGDSLYIGSVVGALIVSFGFYVSLWGKAKEETMDLGVSSNLESQCPENVPLLQ</sequence>
<comment type="subcellular location">
    <subcellularLocation>
        <location evidence="1">Membrane</location>
        <topology evidence="1">Multi-pass membrane protein</topology>
    </subcellularLocation>
</comment>
<keyword evidence="4 5" id="KW-0472">Membrane</keyword>
<evidence type="ECO:0000313" key="7">
    <source>
        <dbReference type="Proteomes" id="UP001642360"/>
    </source>
</evidence>
<dbReference type="SUPFAM" id="SSF103481">
    <property type="entry name" value="Multidrug resistance efflux transporter EmrE"/>
    <property type="match status" value="1"/>
</dbReference>
<name>A0ABC8UJC0_9AQUA</name>
<evidence type="ECO:0000256" key="5">
    <source>
        <dbReference type="SAM" id="Phobius"/>
    </source>
</evidence>